<feature type="domain" description="HTH araC/xylS-type" evidence="4">
    <location>
        <begin position="237"/>
        <end position="335"/>
    </location>
</feature>
<gene>
    <name evidence="5" type="ORF">GL4_1179</name>
</gene>
<dbReference type="PRINTS" id="PR00032">
    <property type="entry name" value="HTHARAC"/>
</dbReference>
<dbReference type="GO" id="GO:0003700">
    <property type="term" value="F:DNA-binding transcription factor activity"/>
    <property type="evidence" value="ECO:0007669"/>
    <property type="project" value="InterPro"/>
</dbReference>
<sequence length="338" mass="38172">MITASFTIARGLGPLPRMLEAARGAPAVARVFHAEGVPIEIASNQHQKLPLRSLMALMERGAREVGDDLFGIALGGAMRPEDFGPFARYMLAARDVRSLLARSTRAITYHQSGTGFSIKVSNDLVWWGYRVVEPISIGRRDHIDHILKPMLNGLRRYLGDSWVPSRIEVEYGRPKWWRELEDVFRAQVFFDMPTNAVVFEKRLLDRLALRPIPLGQLITGRDLRQLVAERPPRTQAEAVREIIRLRLLDSIVDIDGAAILLGIGPRTLQRQLAGENYTYRELVEQTRMERALALLRETAEPVTAIALSLGYSEIASFSRAFQRWTGFAPSRYRCRSGP</sequence>
<dbReference type="GO" id="GO:0005829">
    <property type="term" value="C:cytosol"/>
    <property type="evidence" value="ECO:0007669"/>
    <property type="project" value="TreeGrafter"/>
</dbReference>
<evidence type="ECO:0000256" key="2">
    <source>
        <dbReference type="ARBA" id="ARBA00023125"/>
    </source>
</evidence>
<dbReference type="Pfam" id="PF12625">
    <property type="entry name" value="Arabinose_bd"/>
    <property type="match status" value="1"/>
</dbReference>
<keyword evidence="6" id="KW-1185">Reference proteome</keyword>
<dbReference type="PROSITE" id="PS00041">
    <property type="entry name" value="HTH_ARAC_FAMILY_1"/>
    <property type="match status" value="1"/>
</dbReference>
<dbReference type="AlphaFoldDB" id="A0A0A8K286"/>
<dbReference type="STRING" id="1384459.GL4_1179"/>
<keyword evidence="2" id="KW-0238">DNA-binding</keyword>
<organism evidence="5 6">
    <name type="scientific">Methyloceanibacter caenitepidi</name>
    <dbReference type="NCBI Taxonomy" id="1384459"/>
    <lineage>
        <taxon>Bacteria</taxon>
        <taxon>Pseudomonadati</taxon>
        <taxon>Pseudomonadota</taxon>
        <taxon>Alphaproteobacteria</taxon>
        <taxon>Hyphomicrobiales</taxon>
        <taxon>Hyphomicrobiaceae</taxon>
        <taxon>Methyloceanibacter</taxon>
    </lineage>
</organism>
<dbReference type="InterPro" id="IPR018062">
    <property type="entry name" value="HTH_AraC-typ_CS"/>
</dbReference>
<proteinExistence type="predicted"/>
<evidence type="ECO:0000259" key="4">
    <source>
        <dbReference type="PROSITE" id="PS01124"/>
    </source>
</evidence>
<dbReference type="OrthoDB" id="9805730at2"/>
<accession>A0A0A8K286</accession>
<dbReference type="KEGG" id="mcg:GL4_1179"/>
<keyword evidence="1" id="KW-0805">Transcription regulation</keyword>
<protein>
    <submittedName>
        <fullName evidence="5">Transcriptional regulator, AraC family</fullName>
    </submittedName>
</protein>
<dbReference type="InterPro" id="IPR032687">
    <property type="entry name" value="AraC-type_N"/>
</dbReference>
<dbReference type="HOGENOM" id="CLU_047522_1_2_5"/>
<dbReference type="Gene3D" id="1.10.10.60">
    <property type="entry name" value="Homeodomain-like"/>
    <property type="match status" value="1"/>
</dbReference>
<dbReference type="SUPFAM" id="SSF46689">
    <property type="entry name" value="Homeodomain-like"/>
    <property type="match status" value="1"/>
</dbReference>
<evidence type="ECO:0000256" key="3">
    <source>
        <dbReference type="ARBA" id="ARBA00023163"/>
    </source>
</evidence>
<evidence type="ECO:0000313" key="6">
    <source>
        <dbReference type="Proteomes" id="UP000031643"/>
    </source>
</evidence>
<dbReference type="InterPro" id="IPR018060">
    <property type="entry name" value="HTH_AraC"/>
</dbReference>
<dbReference type="PROSITE" id="PS01124">
    <property type="entry name" value="HTH_ARAC_FAMILY_2"/>
    <property type="match status" value="1"/>
</dbReference>
<keyword evidence="3" id="KW-0804">Transcription</keyword>
<dbReference type="EMBL" id="AP014648">
    <property type="protein sequence ID" value="BAQ16637.1"/>
    <property type="molecule type" value="Genomic_DNA"/>
</dbReference>
<dbReference type="RefSeq" id="WP_045365498.1">
    <property type="nucleotide sequence ID" value="NZ_AP014648.1"/>
</dbReference>
<dbReference type="InterPro" id="IPR020449">
    <property type="entry name" value="Tscrpt_reg_AraC-type_HTH"/>
</dbReference>
<dbReference type="GO" id="GO:0000976">
    <property type="term" value="F:transcription cis-regulatory region binding"/>
    <property type="evidence" value="ECO:0007669"/>
    <property type="project" value="TreeGrafter"/>
</dbReference>
<dbReference type="Pfam" id="PF12833">
    <property type="entry name" value="HTH_18"/>
    <property type="match status" value="1"/>
</dbReference>
<dbReference type="Proteomes" id="UP000031643">
    <property type="component" value="Chromosome"/>
</dbReference>
<dbReference type="PANTHER" id="PTHR47894:SF1">
    <property type="entry name" value="HTH-TYPE TRANSCRIPTIONAL REGULATOR VQSM"/>
    <property type="match status" value="1"/>
</dbReference>
<reference evidence="5 6" key="1">
    <citation type="submission" date="2014-09" db="EMBL/GenBank/DDBJ databases">
        <title>Genome sequencing of Methyloceanibacter caenitepidi Gela4.</title>
        <authorList>
            <person name="Takeuchi M."/>
            <person name="Susumu S."/>
            <person name="Kamagata Y."/>
            <person name="Oshima K."/>
            <person name="Hattori M."/>
            <person name="Iwasaki W."/>
        </authorList>
    </citation>
    <scope>NUCLEOTIDE SEQUENCE [LARGE SCALE GENOMIC DNA]</scope>
    <source>
        <strain evidence="5 6">Gela4</strain>
    </source>
</reference>
<evidence type="ECO:0000313" key="5">
    <source>
        <dbReference type="EMBL" id="BAQ16637.1"/>
    </source>
</evidence>
<dbReference type="PANTHER" id="PTHR47894">
    <property type="entry name" value="HTH-TYPE TRANSCRIPTIONAL REGULATOR GADX"/>
    <property type="match status" value="1"/>
</dbReference>
<dbReference type="InterPro" id="IPR009057">
    <property type="entry name" value="Homeodomain-like_sf"/>
</dbReference>
<dbReference type="SMART" id="SM00342">
    <property type="entry name" value="HTH_ARAC"/>
    <property type="match status" value="1"/>
</dbReference>
<evidence type="ECO:0000256" key="1">
    <source>
        <dbReference type="ARBA" id="ARBA00023015"/>
    </source>
</evidence>
<name>A0A0A8K286_9HYPH</name>